<evidence type="ECO:0000259" key="3">
    <source>
        <dbReference type="Pfam" id="PF24883"/>
    </source>
</evidence>
<keyword evidence="1" id="KW-0677">Repeat</keyword>
<dbReference type="Pfam" id="PF24883">
    <property type="entry name" value="NPHP3_N"/>
    <property type="match status" value="1"/>
</dbReference>
<dbReference type="Gene3D" id="3.40.50.300">
    <property type="entry name" value="P-loop containing nucleotide triphosphate hydrolases"/>
    <property type="match status" value="1"/>
</dbReference>
<proteinExistence type="predicted"/>
<protein>
    <submittedName>
        <fullName evidence="4">Rhinocladiella mackenziei CBS 650.93 unplaced genomic scaffold supercont1.10, whole genome shotgun sequence</fullName>
    </submittedName>
</protein>
<evidence type="ECO:0000256" key="1">
    <source>
        <dbReference type="ARBA" id="ARBA00022737"/>
    </source>
</evidence>
<dbReference type="STRING" id="1442369.A0A0D2FCK5"/>
<accession>A0A0D2FCK5</accession>
<reference evidence="4 5" key="1">
    <citation type="submission" date="2015-01" db="EMBL/GenBank/DDBJ databases">
        <title>The Genome Sequence of Rhinocladiella mackenzie CBS 650.93.</title>
        <authorList>
            <consortium name="The Broad Institute Genomics Platform"/>
            <person name="Cuomo C."/>
            <person name="de Hoog S."/>
            <person name="Gorbushina A."/>
            <person name="Stielow B."/>
            <person name="Teixiera M."/>
            <person name="Abouelleil A."/>
            <person name="Chapman S.B."/>
            <person name="Priest M."/>
            <person name="Young S.K."/>
            <person name="Wortman J."/>
            <person name="Nusbaum C."/>
            <person name="Birren B."/>
        </authorList>
    </citation>
    <scope>NUCLEOTIDE SEQUENCE [LARGE SCALE GENOMIC DNA]</scope>
    <source>
        <strain evidence="4 5">CBS 650.93</strain>
    </source>
</reference>
<dbReference type="HOGENOM" id="CLU_000288_6_16_1"/>
<evidence type="ECO:0000313" key="4">
    <source>
        <dbReference type="EMBL" id="KIW99831.1"/>
    </source>
</evidence>
<dbReference type="PANTHER" id="PTHR10039:SF17">
    <property type="entry name" value="FUNGAL STAND N-TERMINAL GOODBYE DOMAIN-CONTAINING PROTEIN-RELATED"/>
    <property type="match status" value="1"/>
</dbReference>
<dbReference type="GeneID" id="25298830"/>
<dbReference type="EMBL" id="KN847484">
    <property type="protein sequence ID" value="KIW99831.1"/>
    <property type="molecule type" value="Genomic_DNA"/>
</dbReference>
<dbReference type="InterPro" id="IPR027417">
    <property type="entry name" value="P-loop_NTPase"/>
</dbReference>
<dbReference type="SUPFAM" id="SSF52540">
    <property type="entry name" value="P-loop containing nucleoside triphosphate hydrolases"/>
    <property type="match status" value="1"/>
</dbReference>
<dbReference type="OrthoDB" id="674604at2759"/>
<dbReference type="VEuPathDB" id="FungiDB:Z518_10759"/>
<evidence type="ECO:0000313" key="5">
    <source>
        <dbReference type="Proteomes" id="UP000053617"/>
    </source>
</evidence>
<feature type="domain" description="Nephrocystin 3-like N-terminal" evidence="3">
    <location>
        <begin position="348"/>
        <end position="509"/>
    </location>
</feature>
<gene>
    <name evidence="4" type="ORF">Z518_10759</name>
</gene>
<feature type="compositionally biased region" description="Polar residues" evidence="2">
    <location>
        <begin position="16"/>
        <end position="47"/>
    </location>
</feature>
<name>A0A0D2FCK5_9EURO</name>
<sequence length="871" mass="98372">MALTTPGSKRHRFRQWFSSPRSTRGSIPVSSATLTPQSNASGTSTATQRDFQGRVFLLLPPQDQDTIRQHTVPNARDVDAIVQQALTATRQKQAICQAKRWVFTFRGHTVVLRDKADNIVKWIERFKQAGDIASNADPVHVGLPWAGIRLLLEAAVSEQNQMATLLLGLETSLYLSHRLQVYMGYWAILPASPARVNFESCLVEFHALILRFLAGAIRIYQKSSLSRGLEAFWRIQDVSSFEENCNKMASRAEIEASNCDRDLSAIDRAEAKQQQEDLRRSLKRLEAIHTIQIHLSTISQSIDNKLDQNRDDQILRTISHVGDAAYNSYENQRHRLCLGNTRVSILQDIINWATSNSDQYIYWLKGRAGTGKSTIALTIAQSLHQRGTILASFFFKRGGGDLARSRKMISTIAFQLAFQSRLLGSFICDALRDDPSLSDSASLSEQYHKLLLHPLQRIQRSTPGPFTCVAVLDALDECDDIDDVRLFLTLLGNIQTMVGLGLCLLVTSRPETPIRLGFHQMKHIAYHELALHDVPRAILDQDIKTFVTHELALIRVERGLPDAWPGDDKIQTITARADGLFIYAATVCRFVNGPRQIRVSDRLEQVCQGNRARHKSTEALDEMYLVVLDSSMKGDFSADEAQDVTTRLRHLVGSVVLLYDNLSAEELERLLFPSLSTGGTLVQDTLDPLHAILDVPEDRTKPVKMQHLSFRDFLVDSSRCPDPRFHINERDGHRKLSTHCLDLMTRSLRQNICCLPGPGTLVSEVSEAILDQYIPPGLRYACRHWITHAEHGEESLDDGGRVYSFLLQYSPYWWEVISLIGKIPEAMGMMRKLENLVKLYTHKSSASALQCRAFLQPLWQHFSKVVQFFDI</sequence>
<keyword evidence="5" id="KW-1185">Reference proteome</keyword>
<organism evidence="4 5">
    <name type="scientific">Rhinocladiella mackenziei CBS 650.93</name>
    <dbReference type="NCBI Taxonomy" id="1442369"/>
    <lineage>
        <taxon>Eukaryota</taxon>
        <taxon>Fungi</taxon>
        <taxon>Dikarya</taxon>
        <taxon>Ascomycota</taxon>
        <taxon>Pezizomycotina</taxon>
        <taxon>Eurotiomycetes</taxon>
        <taxon>Chaetothyriomycetidae</taxon>
        <taxon>Chaetothyriales</taxon>
        <taxon>Herpotrichiellaceae</taxon>
        <taxon>Rhinocladiella</taxon>
    </lineage>
</organism>
<evidence type="ECO:0000256" key="2">
    <source>
        <dbReference type="SAM" id="MobiDB-lite"/>
    </source>
</evidence>
<dbReference type="InterPro" id="IPR056884">
    <property type="entry name" value="NPHP3-like_N"/>
</dbReference>
<dbReference type="RefSeq" id="XP_013267044.1">
    <property type="nucleotide sequence ID" value="XM_013411590.1"/>
</dbReference>
<dbReference type="AlphaFoldDB" id="A0A0D2FCK5"/>
<dbReference type="Proteomes" id="UP000053617">
    <property type="component" value="Unassembled WGS sequence"/>
</dbReference>
<feature type="region of interest" description="Disordered" evidence="2">
    <location>
        <begin position="1"/>
        <end position="47"/>
    </location>
</feature>
<dbReference type="PANTHER" id="PTHR10039">
    <property type="entry name" value="AMELOGENIN"/>
    <property type="match status" value="1"/>
</dbReference>